<reference evidence="1" key="1">
    <citation type="submission" date="2020-09" db="EMBL/GenBank/DDBJ databases">
        <title>Genome-Enabled Discovery of Anthraquinone Biosynthesis in Senna tora.</title>
        <authorList>
            <person name="Kang S.-H."/>
            <person name="Pandey R.P."/>
            <person name="Lee C.-M."/>
            <person name="Sim J.-S."/>
            <person name="Jeong J.-T."/>
            <person name="Choi B.-S."/>
            <person name="Jung M."/>
            <person name="Ginzburg D."/>
            <person name="Zhao K."/>
            <person name="Won S.Y."/>
            <person name="Oh T.-J."/>
            <person name="Yu Y."/>
            <person name="Kim N.-H."/>
            <person name="Lee O.R."/>
            <person name="Lee T.-H."/>
            <person name="Bashyal P."/>
            <person name="Kim T.-S."/>
            <person name="Lee W.-H."/>
            <person name="Kawkins C."/>
            <person name="Kim C.-K."/>
            <person name="Kim J.S."/>
            <person name="Ahn B.O."/>
            <person name="Rhee S.Y."/>
            <person name="Sohng J.K."/>
        </authorList>
    </citation>
    <scope>NUCLEOTIDE SEQUENCE</scope>
    <source>
        <tissue evidence="1">Leaf</tissue>
    </source>
</reference>
<proteinExistence type="predicted"/>
<gene>
    <name evidence="1" type="ORF">G2W53_011362</name>
</gene>
<sequence>MEEAMDAIASHSLPPRNFNFNLNLQSAISLEKQRNGKKKKRTESIGN</sequence>
<dbReference type="Proteomes" id="UP000634136">
    <property type="component" value="Unassembled WGS sequence"/>
</dbReference>
<dbReference type="AlphaFoldDB" id="A0A834X2U8"/>
<organism evidence="1 2">
    <name type="scientific">Senna tora</name>
    <dbReference type="NCBI Taxonomy" id="362788"/>
    <lineage>
        <taxon>Eukaryota</taxon>
        <taxon>Viridiplantae</taxon>
        <taxon>Streptophyta</taxon>
        <taxon>Embryophyta</taxon>
        <taxon>Tracheophyta</taxon>
        <taxon>Spermatophyta</taxon>
        <taxon>Magnoliopsida</taxon>
        <taxon>eudicotyledons</taxon>
        <taxon>Gunneridae</taxon>
        <taxon>Pentapetalae</taxon>
        <taxon>rosids</taxon>
        <taxon>fabids</taxon>
        <taxon>Fabales</taxon>
        <taxon>Fabaceae</taxon>
        <taxon>Caesalpinioideae</taxon>
        <taxon>Cassia clade</taxon>
        <taxon>Senna</taxon>
    </lineage>
</organism>
<evidence type="ECO:0000313" key="1">
    <source>
        <dbReference type="EMBL" id="KAF7836503.1"/>
    </source>
</evidence>
<dbReference type="EMBL" id="JAAIUW010000004">
    <property type="protein sequence ID" value="KAF7836503.1"/>
    <property type="molecule type" value="Genomic_DNA"/>
</dbReference>
<protein>
    <submittedName>
        <fullName evidence="1">Uncharacterized protein</fullName>
    </submittedName>
</protein>
<name>A0A834X2U8_9FABA</name>
<keyword evidence="2" id="KW-1185">Reference proteome</keyword>
<accession>A0A834X2U8</accession>
<comment type="caution">
    <text evidence="1">The sequence shown here is derived from an EMBL/GenBank/DDBJ whole genome shotgun (WGS) entry which is preliminary data.</text>
</comment>
<evidence type="ECO:0000313" key="2">
    <source>
        <dbReference type="Proteomes" id="UP000634136"/>
    </source>
</evidence>